<accession>A0A382UF16</accession>
<feature type="non-terminal residue" evidence="1">
    <location>
        <position position="69"/>
    </location>
</feature>
<protein>
    <submittedName>
        <fullName evidence="1">Uncharacterized protein</fullName>
    </submittedName>
</protein>
<evidence type="ECO:0000313" key="1">
    <source>
        <dbReference type="EMBL" id="SVD32884.1"/>
    </source>
</evidence>
<sequence>MVPELLSQNLVFIIRNLIQTSFTALLCTPTALPEGSSIFSNSLLQRNATGDEQAIDGPASTINAASLDG</sequence>
<dbReference type="AlphaFoldDB" id="A0A382UF16"/>
<proteinExistence type="predicted"/>
<gene>
    <name evidence="1" type="ORF">METZ01_LOCUS385738</name>
</gene>
<reference evidence="1" key="1">
    <citation type="submission" date="2018-05" db="EMBL/GenBank/DDBJ databases">
        <authorList>
            <person name="Lanie J.A."/>
            <person name="Ng W.-L."/>
            <person name="Kazmierczak K.M."/>
            <person name="Andrzejewski T.M."/>
            <person name="Davidsen T.M."/>
            <person name="Wayne K.J."/>
            <person name="Tettelin H."/>
            <person name="Glass J.I."/>
            <person name="Rusch D."/>
            <person name="Podicherti R."/>
            <person name="Tsui H.-C.T."/>
            <person name="Winkler M.E."/>
        </authorList>
    </citation>
    <scope>NUCLEOTIDE SEQUENCE</scope>
</reference>
<organism evidence="1">
    <name type="scientific">marine metagenome</name>
    <dbReference type="NCBI Taxonomy" id="408172"/>
    <lineage>
        <taxon>unclassified sequences</taxon>
        <taxon>metagenomes</taxon>
        <taxon>ecological metagenomes</taxon>
    </lineage>
</organism>
<name>A0A382UF16_9ZZZZ</name>
<dbReference type="EMBL" id="UINC01143766">
    <property type="protein sequence ID" value="SVD32884.1"/>
    <property type="molecule type" value="Genomic_DNA"/>
</dbReference>